<protein>
    <submittedName>
        <fullName evidence="2">Cupin domain-containing protein</fullName>
    </submittedName>
</protein>
<dbReference type="InterPro" id="IPR013096">
    <property type="entry name" value="Cupin_2"/>
</dbReference>
<reference evidence="3" key="1">
    <citation type="journal article" date="2019" name="Int. J. Syst. Evol. Microbiol.">
        <title>The Global Catalogue of Microorganisms (GCM) 10K type strain sequencing project: providing services to taxonomists for standard genome sequencing and annotation.</title>
        <authorList>
            <consortium name="The Broad Institute Genomics Platform"/>
            <consortium name="The Broad Institute Genome Sequencing Center for Infectious Disease"/>
            <person name="Wu L."/>
            <person name="Ma J."/>
        </authorList>
    </citation>
    <scope>NUCLEOTIDE SEQUENCE [LARGE SCALE GENOMIC DNA]</scope>
    <source>
        <strain evidence="3">KCTC 52094</strain>
    </source>
</reference>
<proteinExistence type="predicted"/>
<dbReference type="Pfam" id="PF07883">
    <property type="entry name" value="Cupin_2"/>
    <property type="match status" value="1"/>
</dbReference>
<evidence type="ECO:0000313" key="2">
    <source>
        <dbReference type="EMBL" id="MFC3124090.1"/>
    </source>
</evidence>
<dbReference type="RefSeq" id="WP_379594300.1">
    <property type="nucleotide sequence ID" value="NZ_JBHRTN010000004.1"/>
</dbReference>
<comment type="caution">
    <text evidence="2">The sequence shown here is derived from an EMBL/GenBank/DDBJ whole genome shotgun (WGS) entry which is preliminary data.</text>
</comment>
<evidence type="ECO:0000259" key="1">
    <source>
        <dbReference type="Pfam" id="PF07883"/>
    </source>
</evidence>
<dbReference type="CDD" id="cd06981">
    <property type="entry name" value="cupin_reut_a1446"/>
    <property type="match status" value="1"/>
</dbReference>
<dbReference type="Gene3D" id="2.60.120.10">
    <property type="entry name" value="Jelly Rolls"/>
    <property type="match status" value="1"/>
</dbReference>
<dbReference type="SUPFAM" id="SSF51182">
    <property type="entry name" value="RmlC-like cupins"/>
    <property type="match status" value="1"/>
</dbReference>
<dbReference type="InterPro" id="IPR011051">
    <property type="entry name" value="RmlC_Cupin_sf"/>
</dbReference>
<name>A0ABV7FZ58_9PROT</name>
<sequence length="119" mass="12937">MEKARLPRFGRFAEGGNRPAAGQECIQELLAAPGGGRVERILSRGAASPDGFWYEQEWDEFVLVLSGAAVLAFPDAGEHRLEAGDYAVLPALCRHRVAWTDPEQETVWLAVHLPGAQPG</sequence>
<dbReference type="Proteomes" id="UP001595593">
    <property type="component" value="Unassembled WGS sequence"/>
</dbReference>
<accession>A0ABV7FZ58</accession>
<dbReference type="InterPro" id="IPR014710">
    <property type="entry name" value="RmlC-like_jellyroll"/>
</dbReference>
<feature type="domain" description="Cupin type-2" evidence="1">
    <location>
        <begin position="55"/>
        <end position="111"/>
    </location>
</feature>
<evidence type="ECO:0000313" key="3">
    <source>
        <dbReference type="Proteomes" id="UP001595593"/>
    </source>
</evidence>
<gene>
    <name evidence="2" type="ORF">ACFOD4_03380</name>
</gene>
<organism evidence="2 3">
    <name type="scientific">Teichococcus globiformis</name>
    <dbReference type="NCBI Taxonomy" id="2307229"/>
    <lineage>
        <taxon>Bacteria</taxon>
        <taxon>Pseudomonadati</taxon>
        <taxon>Pseudomonadota</taxon>
        <taxon>Alphaproteobacteria</taxon>
        <taxon>Acetobacterales</taxon>
        <taxon>Roseomonadaceae</taxon>
        <taxon>Roseomonas</taxon>
    </lineage>
</organism>
<keyword evidence="3" id="KW-1185">Reference proteome</keyword>
<dbReference type="EMBL" id="JBHRTN010000004">
    <property type="protein sequence ID" value="MFC3124090.1"/>
    <property type="molecule type" value="Genomic_DNA"/>
</dbReference>